<gene>
    <name evidence="1" type="ORF">MRATA1EN22A_LOCUS2937</name>
</gene>
<organism evidence="1 2">
    <name type="scientific">Rangifer tarandus platyrhynchus</name>
    <name type="common">Svalbard reindeer</name>
    <dbReference type="NCBI Taxonomy" id="3082113"/>
    <lineage>
        <taxon>Eukaryota</taxon>
        <taxon>Metazoa</taxon>
        <taxon>Chordata</taxon>
        <taxon>Craniata</taxon>
        <taxon>Vertebrata</taxon>
        <taxon>Euteleostomi</taxon>
        <taxon>Mammalia</taxon>
        <taxon>Eutheria</taxon>
        <taxon>Laurasiatheria</taxon>
        <taxon>Artiodactyla</taxon>
        <taxon>Ruminantia</taxon>
        <taxon>Pecora</taxon>
        <taxon>Cervidae</taxon>
        <taxon>Odocoileinae</taxon>
        <taxon>Rangifer</taxon>
    </lineage>
</organism>
<protein>
    <submittedName>
        <fullName evidence="1">Uncharacterized protein</fullName>
    </submittedName>
</protein>
<reference evidence="1" key="1">
    <citation type="submission" date="2023-05" db="EMBL/GenBank/DDBJ databases">
        <authorList>
            <consortium name="ELIXIR-Norway"/>
        </authorList>
    </citation>
    <scope>NUCLEOTIDE SEQUENCE</scope>
</reference>
<evidence type="ECO:0000313" key="1">
    <source>
        <dbReference type="EMBL" id="CAM9468972.1"/>
    </source>
</evidence>
<dbReference type="Proteomes" id="UP001162501">
    <property type="component" value="Chromosome 11"/>
</dbReference>
<proteinExistence type="predicted"/>
<accession>A0AC59Y878</accession>
<sequence length="166" mass="17634">MVSGDASFMDPGFCVFSAPVRGGVVVSKGDDSVCPDSGVEPSPQQPEPCLEDRQGPPHEKEYGLKDEGGPPQEKEDGLKEVVGPLQGKEDGHPPTLHPADKGDEKNAKELKGLQGKQDGQKEEEGAEGPVPWWHLVQRGRLHPGLKGLMLLWVGSRGMGLGAAAGW</sequence>
<evidence type="ECO:0000313" key="2">
    <source>
        <dbReference type="Proteomes" id="UP001162501"/>
    </source>
</evidence>
<name>A0AC59Y878_RANTA</name>
<dbReference type="EMBL" id="OX596095">
    <property type="protein sequence ID" value="CAM9468972.1"/>
    <property type="molecule type" value="Genomic_DNA"/>
</dbReference>
<reference evidence="1" key="2">
    <citation type="submission" date="2025-03" db="EMBL/GenBank/DDBJ databases">
        <authorList>
            <consortium name="ELIXIR-Norway"/>
            <consortium name="Elixir Norway"/>
        </authorList>
    </citation>
    <scope>NUCLEOTIDE SEQUENCE</scope>
</reference>